<evidence type="ECO:0000256" key="5">
    <source>
        <dbReference type="ARBA" id="ARBA00022729"/>
    </source>
</evidence>
<dbReference type="GO" id="GO:0072657">
    <property type="term" value="P:protein localization to membrane"/>
    <property type="evidence" value="ECO:0007669"/>
    <property type="project" value="TreeGrafter"/>
</dbReference>
<evidence type="ECO:0000256" key="9">
    <source>
        <dbReference type="ARBA" id="ARBA00023136"/>
    </source>
</evidence>
<feature type="transmembrane region" description="Helical" evidence="10">
    <location>
        <begin position="110"/>
        <end position="133"/>
    </location>
</feature>
<evidence type="ECO:0000313" key="11">
    <source>
        <dbReference type="EMBL" id="KAJ8430193.1"/>
    </source>
</evidence>
<evidence type="ECO:0000256" key="2">
    <source>
        <dbReference type="ARBA" id="ARBA00004653"/>
    </source>
</evidence>
<keyword evidence="4 10" id="KW-0812">Transmembrane</keyword>
<accession>A0A9Q1JSE0</accession>
<evidence type="ECO:0000256" key="6">
    <source>
        <dbReference type="ARBA" id="ARBA00022753"/>
    </source>
</evidence>
<dbReference type="Pfam" id="PF02990">
    <property type="entry name" value="EMP70"/>
    <property type="match status" value="1"/>
</dbReference>
<dbReference type="InterPro" id="IPR004240">
    <property type="entry name" value="EMP70"/>
</dbReference>
<evidence type="ECO:0000256" key="8">
    <source>
        <dbReference type="ARBA" id="ARBA00023034"/>
    </source>
</evidence>
<comment type="caution">
    <text evidence="11">The sequence shown here is derived from an EMBL/GenBank/DDBJ whole genome shotgun (WGS) entry which is preliminary data.</text>
</comment>
<keyword evidence="9 10" id="KW-0472">Membrane</keyword>
<organism evidence="11 12">
    <name type="scientific">Carnegiea gigantea</name>
    <dbReference type="NCBI Taxonomy" id="171969"/>
    <lineage>
        <taxon>Eukaryota</taxon>
        <taxon>Viridiplantae</taxon>
        <taxon>Streptophyta</taxon>
        <taxon>Embryophyta</taxon>
        <taxon>Tracheophyta</taxon>
        <taxon>Spermatophyta</taxon>
        <taxon>Magnoliopsida</taxon>
        <taxon>eudicotyledons</taxon>
        <taxon>Gunneridae</taxon>
        <taxon>Pentapetalae</taxon>
        <taxon>Caryophyllales</taxon>
        <taxon>Cactineae</taxon>
        <taxon>Cactaceae</taxon>
        <taxon>Cactoideae</taxon>
        <taxon>Echinocereeae</taxon>
        <taxon>Carnegiea</taxon>
    </lineage>
</organism>
<evidence type="ECO:0000256" key="4">
    <source>
        <dbReference type="ARBA" id="ARBA00022692"/>
    </source>
</evidence>
<protein>
    <recommendedName>
        <fullName evidence="10">Transmembrane 9 superfamily member</fullName>
    </recommendedName>
</protein>
<comment type="caution">
    <text evidence="10">Lacks conserved residue(s) required for the propagation of feature annotation.</text>
</comment>
<dbReference type="GO" id="GO:0000139">
    <property type="term" value="C:Golgi membrane"/>
    <property type="evidence" value="ECO:0007669"/>
    <property type="project" value="UniProtKB-SubCell"/>
</dbReference>
<keyword evidence="7 10" id="KW-1133">Transmembrane helix</keyword>
<evidence type="ECO:0000256" key="10">
    <source>
        <dbReference type="RuleBase" id="RU363079"/>
    </source>
</evidence>
<evidence type="ECO:0000256" key="7">
    <source>
        <dbReference type="ARBA" id="ARBA00022989"/>
    </source>
</evidence>
<keyword evidence="6" id="KW-0967">Endosome</keyword>
<sequence length="151" mass="17413">MREPQMCNIVCRQTLDAKSAKEFKENIDDEYRVNMILDNLPLVTPIRRGDQDAIPVYQLGFYVGLKGQYAGTKDETYFIHNHLAFTVKYHKDQQTETSRIVGFEVKPFRYFLLVTDFAASLTYGFLFTIIFFLGTSVLSTNMKDNGMTILV</sequence>
<dbReference type="EMBL" id="JAKOGI010000816">
    <property type="protein sequence ID" value="KAJ8430193.1"/>
    <property type="molecule type" value="Genomic_DNA"/>
</dbReference>
<comment type="subcellular location">
    <subcellularLocation>
        <location evidence="1">Endosome membrane</location>
        <topology evidence="1">Multi-pass membrane protein</topology>
    </subcellularLocation>
    <subcellularLocation>
        <location evidence="2">Golgi apparatus membrane</location>
        <topology evidence="2">Multi-pass membrane protein</topology>
    </subcellularLocation>
</comment>
<gene>
    <name evidence="11" type="ORF">Cgig2_006701</name>
</gene>
<dbReference type="PANTHER" id="PTHR10766:SF110">
    <property type="entry name" value="TRANSMEMBRANE 9 SUPERFAMILY MEMBER 8-RELATED"/>
    <property type="match status" value="1"/>
</dbReference>
<dbReference type="AlphaFoldDB" id="A0A9Q1JSE0"/>
<keyword evidence="8" id="KW-0333">Golgi apparatus</keyword>
<evidence type="ECO:0000256" key="3">
    <source>
        <dbReference type="ARBA" id="ARBA00005227"/>
    </source>
</evidence>
<comment type="similarity">
    <text evidence="3 10">Belongs to the nonaspanin (TM9SF) (TC 9.A.2) family.</text>
</comment>
<dbReference type="OrthoDB" id="1666796at2759"/>
<keyword evidence="5" id="KW-0732">Signal</keyword>
<dbReference type="PANTHER" id="PTHR10766">
    <property type="entry name" value="TRANSMEMBRANE 9 SUPERFAMILY PROTEIN"/>
    <property type="match status" value="1"/>
</dbReference>
<name>A0A9Q1JSE0_9CARY</name>
<dbReference type="GO" id="GO:0010008">
    <property type="term" value="C:endosome membrane"/>
    <property type="evidence" value="ECO:0007669"/>
    <property type="project" value="UniProtKB-SubCell"/>
</dbReference>
<reference evidence="11" key="1">
    <citation type="submission" date="2022-04" db="EMBL/GenBank/DDBJ databases">
        <title>Carnegiea gigantea Genome sequencing and assembly v2.</title>
        <authorList>
            <person name="Copetti D."/>
            <person name="Sanderson M.J."/>
            <person name="Burquez A."/>
            <person name="Wojciechowski M.F."/>
        </authorList>
    </citation>
    <scope>NUCLEOTIDE SEQUENCE</scope>
    <source>
        <strain evidence="11">SGP5-SGP5p</strain>
        <tissue evidence="11">Aerial part</tissue>
    </source>
</reference>
<evidence type="ECO:0000256" key="1">
    <source>
        <dbReference type="ARBA" id="ARBA00004337"/>
    </source>
</evidence>
<dbReference type="Proteomes" id="UP001153076">
    <property type="component" value="Unassembled WGS sequence"/>
</dbReference>
<evidence type="ECO:0000313" key="12">
    <source>
        <dbReference type="Proteomes" id="UP001153076"/>
    </source>
</evidence>
<proteinExistence type="inferred from homology"/>
<keyword evidence="12" id="KW-1185">Reference proteome</keyword>